<dbReference type="Proteomes" id="UP000308197">
    <property type="component" value="Unassembled WGS sequence"/>
</dbReference>
<feature type="transmembrane region" description="Helical" evidence="2">
    <location>
        <begin position="145"/>
        <end position="168"/>
    </location>
</feature>
<keyword evidence="2" id="KW-1133">Transmembrane helix</keyword>
<accession>A0A5C3PPY2</accession>
<keyword evidence="5" id="KW-1185">Reference proteome</keyword>
<keyword evidence="2" id="KW-0812">Transmembrane</keyword>
<keyword evidence="2" id="KW-0472">Membrane</keyword>
<evidence type="ECO:0000313" key="4">
    <source>
        <dbReference type="EMBL" id="TFK91441.1"/>
    </source>
</evidence>
<dbReference type="InterPro" id="IPR045340">
    <property type="entry name" value="DUF6533"/>
</dbReference>
<dbReference type="STRING" id="1314778.A0A5C3PPY2"/>
<feature type="transmembrane region" description="Helical" evidence="2">
    <location>
        <begin position="219"/>
        <end position="238"/>
    </location>
</feature>
<organism evidence="4 5">
    <name type="scientific">Polyporus arcularius HHB13444</name>
    <dbReference type="NCBI Taxonomy" id="1314778"/>
    <lineage>
        <taxon>Eukaryota</taxon>
        <taxon>Fungi</taxon>
        <taxon>Dikarya</taxon>
        <taxon>Basidiomycota</taxon>
        <taxon>Agaricomycotina</taxon>
        <taxon>Agaricomycetes</taxon>
        <taxon>Polyporales</taxon>
        <taxon>Polyporaceae</taxon>
        <taxon>Polyporus</taxon>
    </lineage>
</organism>
<feature type="transmembrane region" description="Helical" evidence="2">
    <location>
        <begin position="92"/>
        <end position="110"/>
    </location>
</feature>
<evidence type="ECO:0000259" key="3">
    <source>
        <dbReference type="Pfam" id="PF20151"/>
    </source>
</evidence>
<gene>
    <name evidence="4" type="ORF">K466DRAFT_541688</name>
</gene>
<evidence type="ECO:0000313" key="5">
    <source>
        <dbReference type="Proteomes" id="UP000308197"/>
    </source>
</evidence>
<evidence type="ECO:0000256" key="1">
    <source>
        <dbReference type="SAM" id="MobiDB-lite"/>
    </source>
</evidence>
<feature type="domain" description="DUF6533" evidence="3">
    <location>
        <begin position="5"/>
        <end position="45"/>
    </location>
</feature>
<feature type="transmembrane region" description="Helical" evidence="2">
    <location>
        <begin position="189"/>
        <end position="213"/>
    </location>
</feature>
<dbReference type="InParanoid" id="A0A5C3PPY2"/>
<evidence type="ECO:0000256" key="2">
    <source>
        <dbReference type="SAM" id="Phobius"/>
    </source>
</evidence>
<dbReference type="AlphaFoldDB" id="A0A5C3PPY2"/>
<dbReference type="EMBL" id="ML211020">
    <property type="protein sequence ID" value="TFK91441.1"/>
    <property type="molecule type" value="Genomic_DNA"/>
</dbReference>
<reference evidence="4 5" key="1">
    <citation type="journal article" date="2019" name="Nat. Ecol. Evol.">
        <title>Megaphylogeny resolves global patterns of mushroom evolution.</title>
        <authorList>
            <person name="Varga T."/>
            <person name="Krizsan K."/>
            <person name="Foldi C."/>
            <person name="Dima B."/>
            <person name="Sanchez-Garcia M."/>
            <person name="Sanchez-Ramirez S."/>
            <person name="Szollosi G.J."/>
            <person name="Szarkandi J.G."/>
            <person name="Papp V."/>
            <person name="Albert L."/>
            <person name="Andreopoulos W."/>
            <person name="Angelini C."/>
            <person name="Antonin V."/>
            <person name="Barry K.W."/>
            <person name="Bougher N.L."/>
            <person name="Buchanan P."/>
            <person name="Buyck B."/>
            <person name="Bense V."/>
            <person name="Catcheside P."/>
            <person name="Chovatia M."/>
            <person name="Cooper J."/>
            <person name="Damon W."/>
            <person name="Desjardin D."/>
            <person name="Finy P."/>
            <person name="Geml J."/>
            <person name="Haridas S."/>
            <person name="Hughes K."/>
            <person name="Justo A."/>
            <person name="Karasinski D."/>
            <person name="Kautmanova I."/>
            <person name="Kiss B."/>
            <person name="Kocsube S."/>
            <person name="Kotiranta H."/>
            <person name="LaButti K.M."/>
            <person name="Lechner B.E."/>
            <person name="Liimatainen K."/>
            <person name="Lipzen A."/>
            <person name="Lukacs Z."/>
            <person name="Mihaltcheva S."/>
            <person name="Morgado L.N."/>
            <person name="Niskanen T."/>
            <person name="Noordeloos M.E."/>
            <person name="Ohm R.A."/>
            <person name="Ortiz-Santana B."/>
            <person name="Ovrebo C."/>
            <person name="Racz N."/>
            <person name="Riley R."/>
            <person name="Savchenko A."/>
            <person name="Shiryaev A."/>
            <person name="Soop K."/>
            <person name="Spirin V."/>
            <person name="Szebenyi C."/>
            <person name="Tomsovsky M."/>
            <person name="Tulloss R.E."/>
            <person name="Uehling J."/>
            <person name="Grigoriev I.V."/>
            <person name="Vagvolgyi C."/>
            <person name="Papp T."/>
            <person name="Martin F.M."/>
            <person name="Miettinen O."/>
            <person name="Hibbett D.S."/>
            <person name="Nagy L.G."/>
        </authorList>
    </citation>
    <scope>NUCLEOTIDE SEQUENCE [LARGE SCALE GENOMIC DNA]</scope>
    <source>
        <strain evidence="4 5">HHB13444</strain>
    </source>
</reference>
<proteinExistence type="predicted"/>
<sequence length="318" mass="35205">MRSLAIVVFFYDAFVTFDREVSCVWTAKWTGGSYLFIANKWISMLYYVVAMTTDIRSCSSFVIAQEAIQILQFFPGAIFSALRAFVLSKSKLVGILVLALSLAPVGANMVDYGYQLSGENLPLIGCVETNNETEPNRAVILISRVPLVVADTLLIYITWAKLGSRAALTDIRHSKKLSLSEMLFRDGTIYFVVLFVLNVLHLVLSATGVMLMACLAPPNYKLMLCLLITAILISRFLLDLQEANQTVVRLDCDDPLSSSRSPYDVPSFVSSLGAFINPDLLTSSDDELEWDVPSSPDEEKERYTKAESQGVEWSSSSA</sequence>
<protein>
    <recommendedName>
        <fullName evidence="3">DUF6533 domain-containing protein</fullName>
    </recommendedName>
</protein>
<feature type="region of interest" description="Disordered" evidence="1">
    <location>
        <begin position="285"/>
        <end position="318"/>
    </location>
</feature>
<feature type="transmembrane region" description="Helical" evidence="2">
    <location>
        <begin position="33"/>
        <end position="50"/>
    </location>
</feature>
<name>A0A5C3PPY2_9APHY</name>
<dbReference type="Pfam" id="PF20151">
    <property type="entry name" value="DUF6533"/>
    <property type="match status" value="1"/>
</dbReference>